<protein>
    <submittedName>
        <fullName evidence="2">Uncharacterized protein</fullName>
    </submittedName>
</protein>
<organism evidence="2 3">
    <name type="scientific">Belnapia mucosa</name>
    <dbReference type="NCBI Taxonomy" id="2804532"/>
    <lineage>
        <taxon>Bacteria</taxon>
        <taxon>Pseudomonadati</taxon>
        <taxon>Pseudomonadota</taxon>
        <taxon>Alphaproteobacteria</taxon>
        <taxon>Acetobacterales</taxon>
        <taxon>Roseomonadaceae</taxon>
        <taxon>Belnapia</taxon>
    </lineage>
</organism>
<evidence type="ECO:0000313" key="2">
    <source>
        <dbReference type="EMBL" id="MBL6453685.1"/>
    </source>
</evidence>
<dbReference type="EMBL" id="JAEUXJ010000001">
    <property type="protein sequence ID" value="MBL6453685.1"/>
    <property type="molecule type" value="Genomic_DNA"/>
</dbReference>
<accession>A0ABS1UW32</accession>
<evidence type="ECO:0000256" key="1">
    <source>
        <dbReference type="SAM" id="MobiDB-lite"/>
    </source>
</evidence>
<evidence type="ECO:0000313" key="3">
    <source>
        <dbReference type="Proteomes" id="UP000606490"/>
    </source>
</evidence>
<proteinExistence type="predicted"/>
<keyword evidence="3" id="KW-1185">Reference proteome</keyword>
<name>A0ABS1UW32_9PROT</name>
<dbReference type="RefSeq" id="WP_202823445.1">
    <property type="nucleotide sequence ID" value="NZ_JAEUXJ010000001.1"/>
</dbReference>
<sequence>MFTALIILLLAGLGLLLLQRLEFRSVFPRRAARRATRASQREESWKADKGEG</sequence>
<reference evidence="2 3" key="1">
    <citation type="submission" date="2021-01" db="EMBL/GenBank/DDBJ databases">
        <title>Belnapia mucosa sp. nov. and Belnapia arida sp. nov., isolated from the Tabernas Desert (Almeria, Spain).</title>
        <authorList>
            <person name="Molina-Menor E."/>
            <person name="Vidal-Verdu A."/>
            <person name="Calonge A."/>
            <person name="Satari L."/>
            <person name="Pereto Magraner J."/>
            <person name="Porcar Miralles M."/>
        </authorList>
    </citation>
    <scope>NUCLEOTIDE SEQUENCE [LARGE SCALE GENOMIC DNA]</scope>
    <source>
        <strain evidence="2 3">T6</strain>
    </source>
</reference>
<feature type="compositionally biased region" description="Basic and acidic residues" evidence="1">
    <location>
        <begin position="39"/>
        <end position="52"/>
    </location>
</feature>
<gene>
    <name evidence="2" type="ORF">JMJ55_00020</name>
</gene>
<dbReference type="Proteomes" id="UP000606490">
    <property type="component" value="Unassembled WGS sequence"/>
</dbReference>
<comment type="caution">
    <text evidence="2">The sequence shown here is derived from an EMBL/GenBank/DDBJ whole genome shotgun (WGS) entry which is preliminary data.</text>
</comment>
<feature type="region of interest" description="Disordered" evidence="1">
    <location>
        <begin position="31"/>
        <end position="52"/>
    </location>
</feature>